<dbReference type="EMBL" id="CADCTW010000128">
    <property type="protein sequence ID" value="CAA9333067.1"/>
    <property type="molecule type" value="Genomic_DNA"/>
</dbReference>
<organism evidence="1">
    <name type="scientific">uncultured Gemmatimonadota bacterium</name>
    <dbReference type="NCBI Taxonomy" id="203437"/>
    <lineage>
        <taxon>Bacteria</taxon>
        <taxon>Pseudomonadati</taxon>
        <taxon>Gemmatimonadota</taxon>
        <taxon>environmental samples</taxon>
    </lineage>
</organism>
<proteinExistence type="predicted"/>
<gene>
    <name evidence="1" type="ORF">AVDCRST_MAG68-2594</name>
</gene>
<feature type="non-terminal residue" evidence="1">
    <location>
        <position position="1"/>
    </location>
</feature>
<evidence type="ECO:0000313" key="1">
    <source>
        <dbReference type="EMBL" id="CAA9333067.1"/>
    </source>
</evidence>
<reference evidence="1" key="1">
    <citation type="submission" date="2020-02" db="EMBL/GenBank/DDBJ databases">
        <authorList>
            <person name="Meier V. D."/>
        </authorList>
    </citation>
    <scope>NUCLEOTIDE SEQUENCE</scope>
    <source>
        <strain evidence="1">AVDCRST_MAG68</strain>
    </source>
</reference>
<accession>A0A6J4LHW0</accession>
<sequence length="37" mass="3900">CPGNISCCRIARASDLPGRSRAAGAERGLCPEVRTRV</sequence>
<dbReference type="AlphaFoldDB" id="A0A6J4LHW0"/>
<feature type="non-terminal residue" evidence="1">
    <location>
        <position position="37"/>
    </location>
</feature>
<name>A0A6J4LHW0_9BACT</name>
<protein>
    <submittedName>
        <fullName evidence="1">Uncharacterized protein</fullName>
    </submittedName>
</protein>